<organism evidence="1 2">
    <name type="scientific">Stylosanthes scabra</name>
    <dbReference type="NCBI Taxonomy" id="79078"/>
    <lineage>
        <taxon>Eukaryota</taxon>
        <taxon>Viridiplantae</taxon>
        <taxon>Streptophyta</taxon>
        <taxon>Embryophyta</taxon>
        <taxon>Tracheophyta</taxon>
        <taxon>Spermatophyta</taxon>
        <taxon>Magnoliopsida</taxon>
        <taxon>eudicotyledons</taxon>
        <taxon>Gunneridae</taxon>
        <taxon>Pentapetalae</taxon>
        <taxon>rosids</taxon>
        <taxon>fabids</taxon>
        <taxon>Fabales</taxon>
        <taxon>Fabaceae</taxon>
        <taxon>Papilionoideae</taxon>
        <taxon>50 kb inversion clade</taxon>
        <taxon>dalbergioids sensu lato</taxon>
        <taxon>Dalbergieae</taxon>
        <taxon>Pterocarpus clade</taxon>
        <taxon>Stylosanthes</taxon>
    </lineage>
</organism>
<name>A0ABU6QFL8_9FABA</name>
<comment type="caution">
    <text evidence="1">The sequence shown here is derived from an EMBL/GenBank/DDBJ whole genome shotgun (WGS) entry which is preliminary data.</text>
</comment>
<proteinExistence type="predicted"/>
<keyword evidence="2" id="KW-1185">Reference proteome</keyword>
<accession>A0ABU6QFL8</accession>
<gene>
    <name evidence="1" type="ORF">PIB30_045348</name>
</gene>
<reference evidence="1 2" key="1">
    <citation type="journal article" date="2023" name="Plants (Basel)">
        <title>Bridging the Gap: Combining Genomics and Transcriptomics Approaches to Understand Stylosanthes scabra, an Orphan Legume from the Brazilian Caatinga.</title>
        <authorList>
            <person name="Ferreira-Neto J.R.C."/>
            <person name="da Silva M.D."/>
            <person name="Binneck E."/>
            <person name="de Melo N.F."/>
            <person name="da Silva R.H."/>
            <person name="de Melo A.L.T.M."/>
            <person name="Pandolfi V."/>
            <person name="Bustamante F.O."/>
            <person name="Brasileiro-Vidal A.C."/>
            <person name="Benko-Iseppon A.M."/>
        </authorList>
    </citation>
    <scope>NUCLEOTIDE SEQUENCE [LARGE SCALE GENOMIC DNA]</scope>
    <source>
        <tissue evidence="1">Leaves</tissue>
    </source>
</reference>
<evidence type="ECO:0000313" key="2">
    <source>
        <dbReference type="Proteomes" id="UP001341840"/>
    </source>
</evidence>
<dbReference type="EMBL" id="JASCZI010000276">
    <property type="protein sequence ID" value="MED6110710.1"/>
    <property type="molecule type" value="Genomic_DNA"/>
</dbReference>
<sequence length="226" mass="25408">MKRSQNKGSCQTKLRTQLSPLQHPVSSLDRVMHSKPVAGAAAKRPSNGAVAGELKRYALVHLSFCMDGNPVAMNRQGWEPCQVGYDSDSSNDGYFTCEDSLSTYQIDNVEFHHRARFEAIFEGLVQERTEIMEAQKRIEVQLLTAAELASSELSFHDTITAEGRNMRGMLSTRKRPPPQNKKQLPVKIKKVVDPNFNSLPFPAIAKKMRKVKLPDPPSLSSSKRWR</sequence>
<protein>
    <submittedName>
        <fullName evidence="1">Uncharacterized protein</fullName>
    </submittedName>
</protein>
<dbReference type="Proteomes" id="UP001341840">
    <property type="component" value="Unassembled WGS sequence"/>
</dbReference>
<evidence type="ECO:0000313" key="1">
    <source>
        <dbReference type="EMBL" id="MED6110710.1"/>
    </source>
</evidence>